<gene>
    <name evidence="1" type="ORF">HanXRQr2_Chr00c001g0832301</name>
</gene>
<name>A0A9K3K0Z5_HELAN</name>
<reference evidence="1" key="1">
    <citation type="journal article" date="2017" name="Nature">
        <title>The sunflower genome provides insights into oil metabolism, flowering and Asterid evolution.</title>
        <authorList>
            <person name="Badouin H."/>
            <person name="Gouzy J."/>
            <person name="Grassa C.J."/>
            <person name="Murat F."/>
            <person name="Staton S.E."/>
            <person name="Cottret L."/>
            <person name="Lelandais-Briere C."/>
            <person name="Owens G.L."/>
            <person name="Carrere S."/>
            <person name="Mayjonade B."/>
            <person name="Legrand L."/>
            <person name="Gill N."/>
            <person name="Kane N.C."/>
            <person name="Bowers J.E."/>
            <person name="Hubner S."/>
            <person name="Bellec A."/>
            <person name="Berard A."/>
            <person name="Berges H."/>
            <person name="Blanchet N."/>
            <person name="Boniface M.C."/>
            <person name="Brunel D."/>
            <person name="Catrice O."/>
            <person name="Chaidir N."/>
            <person name="Claudel C."/>
            <person name="Donnadieu C."/>
            <person name="Faraut T."/>
            <person name="Fievet G."/>
            <person name="Helmstetter N."/>
            <person name="King M."/>
            <person name="Knapp S.J."/>
            <person name="Lai Z."/>
            <person name="Le Paslier M.C."/>
            <person name="Lippi Y."/>
            <person name="Lorenzon L."/>
            <person name="Mandel J.R."/>
            <person name="Marage G."/>
            <person name="Marchand G."/>
            <person name="Marquand E."/>
            <person name="Bret-Mestries E."/>
            <person name="Morien E."/>
            <person name="Nambeesan S."/>
            <person name="Nguyen T."/>
            <person name="Pegot-Espagnet P."/>
            <person name="Pouilly N."/>
            <person name="Raftis F."/>
            <person name="Sallet E."/>
            <person name="Schiex T."/>
            <person name="Thomas J."/>
            <person name="Vandecasteele C."/>
            <person name="Vares D."/>
            <person name="Vear F."/>
            <person name="Vautrin S."/>
            <person name="Crespi M."/>
            <person name="Mangin B."/>
            <person name="Burke J.M."/>
            <person name="Salse J."/>
            <person name="Munos S."/>
            <person name="Vincourt P."/>
            <person name="Rieseberg L.H."/>
            <person name="Langlade N.B."/>
        </authorList>
    </citation>
    <scope>NUCLEOTIDE SEQUENCE</scope>
    <source>
        <tissue evidence="1">Leaves</tissue>
    </source>
</reference>
<proteinExistence type="predicted"/>
<protein>
    <submittedName>
        <fullName evidence="1">Uncharacterized protein</fullName>
    </submittedName>
</protein>
<reference evidence="1" key="2">
    <citation type="submission" date="2020-06" db="EMBL/GenBank/DDBJ databases">
        <title>Helianthus annuus Genome sequencing and assembly Release 2.</title>
        <authorList>
            <person name="Gouzy J."/>
            <person name="Langlade N."/>
            <person name="Munos S."/>
        </authorList>
    </citation>
    <scope>NUCLEOTIDE SEQUENCE</scope>
    <source>
        <tissue evidence="1">Leaves</tissue>
    </source>
</reference>
<sequence>MQQVYQTTLVSNQTTRRDFKGDRKSILSNIPVLPKRLIPSQDSH</sequence>
<dbReference type="AlphaFoldDB" id="A0A9K3K0Z5"/>
<organism evidence="1 2">
    <name type="scientific">Helianthus annuus</name>
    <name type="common">Common sunflower</name>
    <dbReference type="NCBI Taxonomy" id="4232"/>
    <lineage>
        <taxon>Eukaryota</taxon>
        <taxon>Viridiplantae</taxon>
        <taxon>Streptophyta</taxon>
        <taxon>Embryophyta</taxon>
        <taxon>Tracheophyta</taxon>
        <taxon>Spermatophyta</taxon>
        <taxon>Magnoliopsida</taxon>
        <taxon>eudicotyledons</taxon>
        <taxon>Gunneridae</taxon>
        <taxon>Pentapetalae</taxon>
        <taxon>asterids</taxon>
        <taxon>campanulids</taxon>
        <taxon>Asterales</taxon>
        <taxon>Asteraceae</taxon>
        <taxon>Asteroideae</taxon>
        <taxon>Heliantheae alliance</taxon>
        <taxon>Heliantheae</taxon>
        <taxon>Helianthus</taxon>
    </lineage>
</organism>
<dbReference type="EMBL" id="MNCJ02000001">
    <property type="protein sequence ID" value="KAF5824352.1"/>
    <property type="molecule type" value="Genomic_DNA"/>
</dbReference>
<keyword evidence="2" id="KW-1185">Reference proteome</keyword>
<comment type="caution">
    <text evidence="1">The sequence shown here is derived from an EMBL/GenBank/DDBJ whole genome shotgun (WGS) entry which is preliminary data.</text>
</comment>
<accession>A0A9K3K0Z5</accession>
<dbReference type="Proteomes" id="UP000215914">
    <property type="component" value="Unassembled WGS sequence"/>
</dbReference>
<evidence type="ECO:0000313" key="2">
    <source>
        <dbReference type="Proteomes" id="UP000215914"/>
    </source>
</evidence>
<evidence type="ECO:0000313" key="1">
    <source>
        <dbReference type="EMBL" id="KAF5824352.1"/>
    </source>
</evidence>